<evidence type="ECO:0000313" key="7">
    <source>
        <dbReference type="EMBL" id="PYA69627.1"/>
    </source>
</evidence>
<dbReference type="PANTHER" id="PTHR43124">
    <property type="entry name" value="PURINE EFFLUX PUMP PBUE"/>
    <property type="match status" value="1"/>
</dbReference>
<keyword evidence="3 6" id="KW-0812">Transmembrane</keyword>
<evidence type="ECO:0000256" key="3">
    <source>
        <dbReference type="ARBA" id="ARBA00022692"/>
    </source>
</evidence>
<feature type="transmembrane region" description="Helical" evidence="6">
    <location>
        <begin position="184"/>
        <end position="203"/>
    </location>
</feature>
<evidence type="ECO:0000256" key="6">
    <source>
        <dbReference type="SAM" id="Phobius"/>
    </source>
</evidence>
<feature type="transmembrane region" description="Helical" evidence="6">
    <location>
        <begin position="33"/>
        <end position="52"/>
    </location>
</feature>
<dbReference type="InterPro" id="IPR036259">
    <property type="entry name" value="MFS_trans_sf"/>
</dbReference>
<keyword evidence="5 6" id="KW-0472">Membrane</keyword>
<reference evidence="7 8" key="1">
    <citation type="submission" date="2018-06" db="EMBL/GenBank/DDBJ databases">
        <title>Serratia marcescens genome sequencing and assembly.</title>
        <authorList>
            <person name="Martins R.C.R."/>
            <person name="Perdigao-Neto L.V."/>
            <person name="Costa S.F."/>
            <person name="Levin A.S.S."/>
        </authorList>
    </citation>
    <scope>NUCLEOTIDE SEQUENCE [LARGE SCALE GENOMIC DNA]</scope>
    <source>
        <strain evidence="7 8">1283</strain>
    </source>
</reference>
<evidence type="ECO:0000256" key="4">
    <source>
        <dbReference type="ARBA" id="ARBA00022989"/>
    </source>
</evidence>
<accession>A0ABX5NH97</accession>
<gene>
    <name evidence="7" type="ORF">DMW51_08975</name>
</gene>
<proteinExistence type="predicted"/>
<evidence type="ECO:0000256" key="5">
    <source>
        <dbReference type="ARBA" id="ARBA00023136"/>
    </source>
</evidence>
<feature type="transmembrane region" description="Helical" evidence="6">
    <location>
        <begin position="58"/>
        <end position="84"/>
    </location>
</feature>
<dbReference type="PANTHER" id="PTHR43124:SF5">
    <property type="entry name" value="PURINE RIBONUCLEOSIDE EFFLUX PUMP NEPI"/>
    <property type="match status" value="1"/>
</dbReference>
<feature type="transmembrane region" description="Helical" evidence="6">
    <location>
        <begin position="96"/>
        <end position="114"/>
    </location>
</feature>
<dbReference type="SUPFAM" id="SSF103473">
    <property type="entry name" value="MFS general substrate transporter"/>
    <property type="match status" value="1"/>
</dbReference>
<dbReference type="EMBL" id="QJQB01000205">
    <property type="protein sequence ID" value="PYA69627.1"/>
    <property type="molecule type" value="Genomic_DNA"/>
</dbReference>
<organism evidence="7 8">
    <name type="scientific">Serratia marcescens</name>
    <dbReference type="NCBI Taxonomy" id="615"/>
    <lineage>
        <taxon>Bacteria</taxon>
        <taxon>Pseudomonadati</taxon>
        <taxon>Pseudomonadota</taxon>
        <taxon>Gammaproteobacteria</taxon>
        <taxon>Enterobacterales</taxon>
        <taxon>Yersiniaceae</taxon>
        <taxon>Serratia</taxon>
    </lineage>
</organism>
<evidence type="ECO:0000313" key="8">
    <source>
        <dbReference type="Proteomes" id="UP000247823"/>
    </source>
</evidence>
<dbReference type="Gene3D" id="1.20.1250.20">
    <property type="entry name" value="MFS general substrate transporter like domains"/>
    <property type="match status" value="1"/>
</dbReference>
<dbReference type="InterPro" id="IPR050189">
    <property type="entry name" value="MFS_Efflux_Transporters"/>
</dbReference>
<feature type="non-terminal residue" evidence="7">
    <location>
        <position position="1"/>
    </location>
</feature>
<keyword evidence="2" id="KW-1003">Cell membrane</keyword>
<sequence length="213" mass="22107">LLAQLRLLTSVPPSRPVTPRDLVLPLRLPMARIGLIAIVLLFIGHFAAYTYLRPLLQQVFVLSPSAISLQLLAYGAIGLLGTFLGERLGEYSLRATFILIAAMLAAILIVSPLLSGLGGATLMVMVWGLAFGAVPVCATNWMFAAVPQAPEAGQALLVCVVQIALASGALLGGEVVDWQGVSSAMLFGGALILSAALVFGLSLRSGAIGAKQC</sequence>
<comment type="caution">
    <text evidence="7">The sequence shown here is derived from an EMBL/GenBank/DDBJ whole genome shotgun (WGS) entry which is preliminary data.</text>
</comment>
<comment type="subcellular location">
    <subcellularLocation>
        <location evidence="1">Cell membrane</location>
        <topology evidence="1">Multi-pass membrane protein</topology>
    </subcellularLocation>
</comment>
<keyword evidence="8" id="KW-1185">Reference proteome</keyword>
<name>A0ABX5NH97_SERMA</name>
<keyword evidence="4 6" id="KW-1133">Transmembrane helix</keyword>
<feature type="transmembrane region" description="Helical" evidence="6">
    <location>
        <begin position="120"/>
        <end position="143"/>
    </location>
</feature>
<dbReference type="Proteomes" id="UP000247823">
    <property type="component" value="Unassembled WGS sequence"/>
</dbReference>
<reference evidence="8" key="2">
    <citation type="submission" date="2018-06" db="EMBL/GenBank/DDBJ databases">
        <title>Serratia marcescens genome sequencing and assembly.</title>
        <authorList>
            <person name="Martins R.C."/>
            <person name="Perdigao-Neto L.V."/>
            <person name="Costa S.F."/>
            <person name="Levin A.S.S."/>
        </authorList>
    </citation>
    <scope>NUCLEOTIDE SEQUENCE [LARGE SCALE GENOMIC DNA]</scope>
    <source>
        <strain evidence="8">1283</strain>
    </source>
</reference>
<evidence type="ECO:0000256" key="1">
    <source>
        <dbReference type="ARBA" id="ARBA00004651"/>
    </source>
</evidence>
<protein>
    <submittedName>
        <fullName evidence="7">MFS transporter</fullName>
    </submittedName>
</protein>
<evidence type="ECO:0000256" key="2">
    <source>
        <dbReference type="ARBA" id="ARBA00022475"/>
    </source>
</evidence>